<evidence type="ECO:0000313" key="1">
    <source>
        <dbReference type="EMBL" id="KLU06663.1"/>
    </source>
</evidence>
<comment type="caution">
    <text evidence="1">The sequence shown here is derived from an EMBL/GenBank/DDBJ whole genome shotgun (WGS) entry which is preliminary data.</text>
</comment>
<accession>A0A0J1BJR0</accession>
<dbReference type="EMBL" id="LECT01000014">
    <property type="protein sequence ID" value="KLU06663.1"/>
    <property type="molecule type" value="Genomic_DNA"/>
</dbReference>
<name>A0A0J1BJR0_RHOIS</name>
<proteinExistence type="predicted"/>
<gene>
    <name evidence="1" type="ORF">RISK_001418</name>
</gene>
<evidence type="ECO:0000313" key="2">
    <source>
        <dbReference type="Proteomes" id="UP000036367"/>
    </source>
</evidence>
<dbReference type="Proteomes" id="UP000036367">
    <property type="component" value="Unassembled WGS sequence"/>
</dbReference>
<reference evidence="1" key="1">
    <citation type="submission" date="2015-05" db="EMBL/GenBank/DDBJ databases">
        <title>Permanent draft genome of Rhodopirellula islandicus K833.</title>
        <authorList>
            <person name="Kizina J."/>
            <person name="Richter M."/>
            <person name="Glockner F.O."/>
            <person name="Harder J."/>
        </authorList>
    </citation>
    <scope>NUCLEOTIDE SEQUENCE [LARGE SCALE GENOMIC DNA]</scope>
    <source>
        <strain evidence="1">K833</strain>
    </source>
</reference>
<sequence length="38" mass="4450">MDRRDGRLCLSSTLPRTFNGRNQESRFESDIFSCRQIG</sequence>
<dbReference type="AlphaFoldDB" id="A0A0J1BJR0"/>
<keyword evidence="2" id="KW-1185">Reference proteome</keyword>
<protein>
    <submittedName>
        <fullName evidence="1">Uncharacterized protein</fullName>
    </submittedName>
</protein>
<organism evidence="1 2">
    <name type="scientific">Rhodopirellula islandica</name>
    <dbReference type="NCBI Taxonomy" id="595434"/>
    <lineage>
        <taxon>Bacteria</taxon>
        <taxon>Pseudomonadati</taxon>
        <taxon>Planctomycetota</taxon>
        <taxon>Planctomycetia</taxon>
        <taxon>Pirellulales</taxon>
        <taxon>Pirellulaceae</taxon>
        <taxon>Rhodopirellula</taxon>
    </lineage>
</organism>